<dbReference type="KEGG" id="ptaw:DW352_02695"/>
<dbReference type="GO" id="GO:0005375">
    <property type="term" value="F:copper ion transmembrane transporter activity"/>
    <property type="evidence" value="ECO:0007669"/>
    <property type="project" value="InterPro"/>
</dbReference>
<evidence type="ECO:0000256" key="1">
    <source>
        <dbReference type="ARBA" id="ARBA00004370"/>
    </source>
</evidence>
<evidence type="ECO:0000256" key="4">
    <source>
        <dbReference type="ARBA" id="ARBA00023136"/>
    </source>
</evidence>
<proteinExistence type="predicted"/>
<keyword evidence="4 6" id="KW-0472">Membrane</keyword>
<keyword evidence="3 6" id="KW-1133">Transmembrane helix</keyword>
<evidence type="ECO:0000256" key="5">
    <source>
        <dbReference type="SAM" id="MobiDB-lite"/>
    </source>
</evidence>
<protein>
    <submittedName>
        <fullName evidence="7">Uncharacterized protein</fullName>
    </submittedName>
</protein>
<dbReference type="PROSITE" id="PS50096">
    <property type="entry name" value="IQ"/>
    <property type="match status" value="1"/>
</dbReference>
<dbReference type="Proteomes" id="UP000254889">
    <property type="component" value="Chromosome"/>
</dbReference>
<evidence type="ECO:0000313" key="7">
    <source>
        <dbReference type="EMBL" id="AXK79520.1"/>
    </source>
</evidence>
<keyword evidence="8" id="KW-1185">Reference proteome</keyword>
<evidence type="ECO:0000256" key="2">
    <source>
        <dbReference type="ARBA" id="ARBA00022692"/>
    </source>
</evidence>
<dbReference type="RefSeq" id="WP_115688292.1">
    <property type="nucleotide sequence ID" value="NZ_CP031417.1"/>
</dbReference>
<organism evidence="7 8">
    <name type="scientific">Pseudolabrys taiwanensis</name>
    <dbReference type="NCBI Taxonomy" id="331696"/>
    <lineage>
        <taxon>Bacteria</taxon>
        <taxon>Pseudomonadati</taxon>
        <taxon>Pseudomonadota</taxon>
        <taxon>Alphaproteobacteria</taxon>
        <taxon>Hyphomicrobiales</taxon>
        <taxon>Xanthobacteraceae</taxon>
        <taxon>Pseudolabrys</taxon>
    </lineage>
</organism>
<accession>A0A345ZRH3</accession>
<dbReference type="Pfam" id="PF04145">
    <property type="entry name" value="Ctr"/>
    <property type="match status" value="1"/>
</dbReference>
<reference evidence="7 8" key="1">
    <citation type="submission" date="2018-07" db="EMBL/GenBank/DDBJ databases">
        <authorList>
            <person name="Quirk P.G."/>
            <person name="Krulwich T.A."/>
        </authorList>
    </citation>
    <scope>NUCLEOTIDE SEQUENCE [LARGE SCALE GENOMIC DNA]</scope>
    <source>
        <strain evidence="7 8">CC-BB4</strain>
    </source>
</reference>
<keyword evidence="2 6" id="KW-0812">Transmembrane</keyword>
<name>A0A345ZRH3_9HYPH</name>
<dbReference type="AlphaFoldDB" id="A0A345ZRH3"/>
<evidence type="ECO:0000313" key="8">
    <source>
        <dbReference type="Proteomes" id="UP000254889"/>
    </source>
</evidence>
<sequence length="106" mass="12784">MHWYQWLIVGVVALVLMYRWLTHVAERLEREAAAERAQAQLRSKREREEARRRSAALDQARAEDYRQRQREAAARREEAARQHALTVARQRQLANPTQHFYDWMRS</sequence>
<dbReference type="InterPro" id="IPR007274">
    <property type="entry name" value="Cop_transporter"/>
</dbReference>
<feature type="compositionally biased region" description="Basic and acidic residues" evidence="5">
    <location>
        <begin position="43"/>
        <end position="52"/>
    </location>
</feature>
<evidence type="ECO:0000256" key="6">
    <source>
        <dbReference type="SAM" id="Phobius"/>
    </source>
</evidence>
<feature type="region of interest" description="Disordered" evidence="5">
    <location>
        <begin position="35"/>
        <end position="81"/>
    </location>
</feature>
<feature type="transmembrane region" description="Helical" evidence="6">
    <location>
        <begin position="6"/>
        <end position="21"/>
    </location>
</feature>
<evidence type="ECO:0000256" key="3">
    <source>
        <dbReference type="ARBA" id="ARBA00022989"/>
    </source>
</evidence>
<comment type="subcellular location">
    <subcellularLocation>
        <location evidence="1">Membrane</location>
    </subcellularLocation>
</comment>
<feature type="compositionally biased region" description="Basic and acidic residues" evidence="5">
    <location>
        <begin position="60"/>
        <end position="81"/>
    </location>
</feature>
<gene>
    <name evidence="7" type="ORF">DW352_02695</name>
</gene>
<dbReference type="EMBL" id="CP031417">
    <property type="protein sequence ID" value="AXK79520.1"/>
    <property type="molecule type" value="Genomic_DNA"/>
</dbReference>
<dbReference type="GO" id="GO:0016020">
    <property type="term" value="C:membrane"/>
    <property type="evidence" value="ECO:0007669"/>
    <property type="project" value="UniProtKB-SubCell"/>
</dbReference>